<dbReference type="EMBL" id="JARQWQ010000007">
    <property type="protein sequence ID" value="KAK2570755.1"/>
    <property type="molecule type" value="Genomic_DNA"/>
</dbReference>
<dbReference type="Proteomes" id="UP001249851">
    <property type="component" value="Unassembled WGS sequence"/>
</dbReference>
<evidence type="ECO:0000313" key="1">
    <source>
        <dbReference type="EMBL" id="KAK2570755.1"/>
    </source>
</evidence>
<name>A0AAD9VEA9_ACRCE</name>
<reference evidence="1" key="2">
    <citation type="journal article" date="2023" name="Science">
        <title>Genomic signatures of disease resistance in endangered staghorn corals.</title>
        <authorList>
            <person name="Vollmer S.V."/>
            <person name="Selwyn J.D."/>
            <person name="Despard B.A."/>
            <person name="Roesel C.L."/>
        </authorList>
    </citation>
    <scope>NUCLEOTIDE SEQUENCE</scope>
    <source>
        <strain evidence="1">K2</strain>
    </source>
</reference>
<evidence type="ECO:0000313" key="2">
    <source>
        <dbReference type="Proteomes" id="UP001249851"/>
    </source>
</evidence>
<comment type="caution">
    <text evidence="1">The sequence shown here is derived from an EMBL/GenBank/DDBJ whole genome shotgun (WGS) entry which is preliminary data.</text>
</comment>
<proteinExistence type="predicted"/>
<gene>
    <name evidence="1" type="ORF">P5673_004448</name>
</gene>
<keyword evidence="2" id="KW-1185">Reference proteome</keyword>
<organism evidence="1 2">
    <name type="scientific">Acropora cervicornis</name>
    <name type="common">Staghorn coral</name>
    <dbReference type="NCBI Taxonomy" id="6130"/>
    <lineage>
        <taxon>Eukaryota</taxon>
        <taxon>Metazoa</taxon>
        <taxon>Cnidaria</taxon>
        <taxon>Anthozoa</taxon>
        <taxon>Hexacorallia</taxon>
        <taxon>Scleractinia</taxon>
        <taxon>Astrocoeniina</taxon>
        <taxon>Acroporidae</taxon>
        <taxon>Acropora</taxon>
    </lineage>
</organism>
<protein>
    <submittedName>
        <fullName evidence="1">Uncharacterized protein</fullName>
    </submittedName>
</protein>
<reference evidence="1" key="1">
    <citation type="journal article" date="2023" name="G3 (Bethesda)">
        <title>Whole genome assembly and annotation of the endangered Caribbean coral Acropora cervicornis.</title>
        <authorList>
            <person name="Selwyn J.D."/>
            <person name="Vollmer S.V."/>
        </authorList>
    </citation>
    <scope>NUCLEOTIDE SEQUENCE</scope>
    <source>
        <strain evidence="1">K2</strain>
    </source>
</reference>
<dbReference type="AlphaFoldDB" id="A0AAD9VEA9"/>
<accession>A0AAD9VEA9</accession>
<sequence>MCRSKIIFHKEKNSEKGLINSSSRDAARKGRGYYHLKLSQEKKQQKAGEMYIVKPSISSKIKSLDLTNRLIRGAKIFPPNKERLDTFKVSIACVLLHFGREWNCFASSVPSHEVKATKQVLSETYTGYEFEKVPSHSCKATMDAEKSPGKGTS</sequence>